<dbReference type="OrthoDB" id="2014201at2759"/>
<dbReference type="Proteomes" id="UP000073492">
    <property type="component" value="Unassembled WGS sequence"/>
</dbReference>
<feature type="compositionally biased region" description="Basic and acidic residues" evidence="7">
    <location>
        <begin position="90"/>
        <end position="102"/>
    </location>
</feature>
<feature type="region of interest" description="Disordered" evidence="7">
    <location>
        <begin position="51"/>
        <end position="124"/>
    </location>
</feature>
<dbReference type="STRING" id="113226.A0A139I1B7"/>
<keyword evidence="3" id="KW-0805">Transcription regulation</keyword>
<dbReference type="SUPFAM" id="SSF53448">
    <property type="entry name" value="Nucleotide-diphospho-sugar transferases"/>
    <property type="match status" value="1"/>
</dbReference>
<keyword evidence="5" id="KW-0804">Transcription</keyword>
<dbReference type="InterPro" id="IPR029044">
    <property type="entry name" value="Nucleotide-diphossugar_trans"/>
</dbReference>
<keyword evidence="9" id="KW-1185">Reference proteome</keyword>
<dbReference type="GO" id="GO:0003677">
    <property type="term" value="F:DNA binding"/>
    <property type="evidence" value="ECO:0007669"/>
    <property type="project" value="UniProtKB-KW"/>
</dbReference>
<keyword evidence="6" id="KW-0539">Nucleus</keyword>
<dbReference type="PANTHER" id="PTHR36206:SF12">
    <property type="entry name" value="ASPERCRYPTIN BIOSYNTHESIS CLUSTER-SPECIFIC TRANSCRIPTION REGULATOR ATNN-RELATED"/>
    <property type="match status" value="1"/>
</dbReference>
<dbReference type="PANTHER" id="PTHR36206">
    <property type="entry name" value="ASPERCRYPTIN BIOSYNTHESIS CLUSTER-SPECIFIC TRANSCRIPTION REGULATOR ATNN-RELATED"/>
    <property type="match status" value="1"/>
</dbReference>
<dbReference type="GO" id="GO:0046872">
    <property type="term" value="F:metal ion binding"/>
    <property type="evidence" value="ECO:0007669"/>
    <property type="project" value="UniProtKB-KW"/>
</dbReference>
<feature type="compositionally biased region" description="Basic and acidic residues" evidence="7">
    <location>
        <begin position="51"/>
        <end position="62"/>
    </location>
</feature>
<keyword evidence="1" id="KW-0479">Metal-binding</keyword>
<reference evidence="8 9" key="1">
    <citation type="submission" date="2015-07" db="EMBL/GenBank/DDBJ databases">
        <title>Comparative genomics of the Sigatoka disease complex on banana suggests a link between parallel evolutionary changes in Pseudocercospora fijiensis and Pseudocercospora eumusae and increased virulence on the banana host.</title>
        <authorList>
            <person name="Chang T.-C."/>
            <person name="Salvucci A."/>
            <person name="Crous P.W."/>
            <person name="Stergiopoulos I."/>
        </authorList>
    </citation>
    <scope>NUCLEOTIDE SEQUENCE [LARGE SCALE GENOMIC DNA]</scope>
    <source>
        <strain evidence="8 9">CBS 116634</strain>
    </source>
</reference>
<feature type="region of interest" description="Disordered" evidence="7">
    <location>
        <begin position="1"/>
        <end position="25"/>
    </location>
</feature>
<dbReference type="InterPro" id="IPR052360">
    <property type="entry name" value="Transcr_Regulatory_Proteins"/>
</dbReference>
<gene>
    <name evidence="8" type="ORF">AC579_978</name>
</gene>
<keyword evidence="4" id="KW-0238">DNA-binding</keyword>
<sequence>MTSGDPINSPRGVHSGRGLSVEEGQLLAATPLDESMSQQLFWIHKTAESDRLSQCSRSEESKIRRHVQSAQSGPIAVPKADAKNAQSPEEAFKRALRPDRSWKQTKKGSTHGMEANRDVGDSSGGVLSIGQPLRPGWQSCDSSSLRSLAFFEARTSVECAGWEDMSFWRRLVLQVSQQSQAIAYGLCALSNWHESISSPAASYASSQRIASARNAQLAAQAVMGSELPLFEALVSCVIMLVLQGVQHGRHAFRLLRAGNKLLQEYDSKRALSTTHSVSAAEAHAIETKLRPLIRRLKARAFRLGDISTAFSVSVAREGDAHENRACKRAQPVLPSCFESSAEARHFLLEILQWAHHCLACSSTACPTTGFRTLHVHWMSAMGRLCSCAEDEGMSKKSKRLLQVSSLFGKILVETYPVQHETDYDQHVQDFENIVALAEQNFASLSSTSQEISFGVDDGLADILGFVGHKCRDPRIRRRAVSLLIYSNRVEGDRNSTNTGEILKVHIELEERGRPITTCHEVPEADRWRLICGQQYFAQGLIKLFFARSPYIPLLGAQVYEHYITLPGPIEGDPSSIQPDAQFGPGYAAFLDSPLNGSYYRVEAEHFVFPVPRVRTMGEGYDDWGNPTSRPQYYTWQQPNQGTVGNLKAYAVHVSRKYRTILSTILFALCLLFYFGRGGDAEVKPPPIDWKSFAYVQYVTDNHNLCNAYMVFEALHRLGSKADRVLLYPKEWDMVDDSPQDRNSQLLIRAEKLWKVKLKPITVLDVEGDASPGTLNAPSSWDASITKLRAFDLVEYDRVLHLDSDITLLQHMDELFTLPKTPIAMPRAYWSEGKPNEWPLTSFLMLIEPNPFELKNFVDILMSWKLQPGFQVGRNFDMDLLNHRFGASAMVLPHRPYALLSAEFRNHDHSAYLGTINGPRERYPSKYDWDPDRILKEAKLVHFSDWPLPKPWVMWPYEGVSEMQPDCDGKTEGTCREREVWKDLYDNFRKRRKDLCRILSVPAPKWSDIKNATATMERPHQ</sequence>
<evidence type="ECO:0000256" key="4">
    <source>
        <dbReference type="ARBA" id="ARBA00023125"/>
    </source>
</evidence>
<accession>A0A139I1B7</accession>
<proteinExistence type="predicted"/>
<dbReference type="AlphaFoldDB" id="A0A139I1B7"/>
<evidence type="ECO:0000313" key="8">
    <source>
        <dbReference type="EMBL" id="KXT08516.1"/>
    </source>
</evidence>
<keyword evidence="2" id="KW-0862">Zinc</keyword>
<evidence type="ECO:0000256" key="1">
    <source>
        <dbReference type="ARBA" id="ARBA00022723"/>
    </source>
</evidence>
<dbReference type="Gene3D" id="3.90.550.10">
    <property type="entry name" value="Spore Coat Polysaccharide Biosynthesis Protein SpsA, Chain A"/>
    <property type="match status" value="1"/>
</dbReference>
<evidence type="ECO:0000256" key="6">
    <source>
        <dbReference type="ARBA" id="ARBA00023242"/>
    </source>
</evidence>
<evidence type="ECO:0000313" key="9">
    <source>
        <dbReference type="Proteomes" id="UP000073492"/>
    </source>
</evidence>
<evidence type="ECO:0000256" key="2">
    <source>
        <dbReference type="ARBA" id="ARBA00022833"/>
    </source>
</evidence>
<evidence type="ECO:0000256" key="7">
    <source>
        <dbReference type="SAM" id="MobiDB-lite"/>
    </source>
</evidence>
<name>A0A139I1B7_9PEZI</name>
<comment type="caution">
    <text evidence="8">The sequence shown here is derived from an EMBL/GenBank/DDBJ whole genome shotgun (WGS) entry which is preliminary data.</text>
</comment>
<dbReference type="EMBL" id="LFZO01000435">
    <property type="protein sequence ID" value="KXT08516.1"/>
    <property type="molecule type" value="Genomic_DNA"/>
</dbReference>
<organism evidence="8 9">
    <name type="scientific">Pseudocercospora musae</name>
    <dbReference type="NCBI Taxonomy" id="113226"/>
    <lineage>
        <taxon>Eukaryota</taxon>
        <taxon>Fungi</taxon>
        <taxon>Dikarya</taxon>
        <taxon>Ascomycota</taxon>
        <taxon>Pezizomycotina</taxon>
        <taxon>Dothideomycetes</taxon>
        <taxon>Dothideomycetidae</taxon>
        <taxon>Mycosphaerellales</taxon>
        <taxon>Mycosphaerellaceae</taxon>
        <taxon>Pseudocercospora</taxon>
    </lineage>
</organism>
<protein>
    <submittedName>
        <fullName evidence="8">Uncharacterized protein</fullName>
    </submittedName>
</protein>
<evidence type="ECO:0000256" key="3">
    <source>
        <dbReference type="ARBA" id="ARBA00023015"/>
    </source>
</evidence>
<evidence type="ECO:0000256" key="5">
    <source>
        <dbReference type="ARBA" id="ARBA00023163"/>
    </source>
</evidence>